<feature type="compositionally biased region" description="Polar residues" evidence="3">
    <location>
        <begin position="322"/>
        <end position="340"/>
    </location>
</feature>
<evidence type="ECO:0000256" key="1">
    <source>
        <dbReference type="ARBA" id="ARBA00004429"/>
    </source>
</evidence>
<dbReference type="GO" id="GO:0005886">
    <property type="term" value="C:plasma membrane"/>
    <property type="evidence" value="ECO:0007669"/>
    <property type="project" value="UniProtKB-SubCell"/>
</dbReference>
<dbReference type="InterPro" id="IPR011701">
    <property type="entry name" value="MFS"/>
</dbReference>
<evidence type="ECO:0000256" key="3">
    <source>
        <dbReference type="SAM" id="MobiDB-lite"/>
    </source>
</evidence>
<dbReference type="InterPro" id="IPR036259">
    <property type="entry name" value="MFS_trans_sf"/>
</dbReference>
<evidence type="ECO:0000256" key="2">
    <source>
        <dbReference type="ARBA" id="ARBA00022475"/>
    </source>
</evidence>
<dbReference type="SUPFAM" id="SSF103473">
    <property type="entry name" value="MFS general substrate transporter"/>
    <property type="match status" value="1"/>
</dbReference>
<feature type="transmembrane region" description="Helical" evidence="4">
    <location>
        <begin position="130"/>
        <end position="152"/>
    </location>
</feature>
<feature type="transmembrane region" description="Helical" evidence="4">
    <location>
        <begin position="463"/>
        <end position="486"/>
    </location>
</feature>
<feature type="domain" description="Rhodopsin" evidence="5">
    <location>
        <begin position="35"/>
        <end position="290"/>
    </location>
</feature>
<dbReference type="Proteomes" id="UP001281003">
    <property type="component" value="Unassembled WGS sequence"/>
</dbReference>
<evidence type="ECO:0000313" key="7">
    <source>
        <dbReference type="Proteomes" id="UP001281003"/>
    </source>
</evidence>
<reference evidence="6" key="1">
    <citation type="journal article" date="2023" name="Mol. Phylogenet. Evol.">
        <title>Genome-scale phylogeny and comparative genomics of the fungal order Sordariales.</title>
        <authorList>
            <person name="Hensen N."/>
            <person name="Bonometti L."/>
            <person name="Westerberg I."/>
            <person name="Brannstrom I.O."/>
            <person name="Guillou S."/>
            <person name="Cros-Aarteil S."/>
            <person name="Calhoun S."/>
            <person name="Haridas S."/>
            <person name="Kuo A."/>
            <person name="Mondo S."/>
            <person name="Pangilinan J."/>
            <person name="Riley R."/>
            <person name="LaButti K."/>
            <person name="Andreopoulos B."/>
            <person name="Lipzen A."/>
            <person name="Chen C."/>
            <person name="Yan M."/>
            <person name="Daum C."/>
            <person name="Ng V."/>
            <person name="Clum A."/>
            <person name="Steindorff A."/>
            <person name="Ohm R.A."/>
            <person name="Martin F."/>
            <person name="Silar P."/>
            <person name="Natvig D.O."/>
            <person name="Lalanne C."/>
            <person name="Gautier V."/>
            <person name="Ament-Velasquez S.L."/>
            <person name="Kruys A."/>
            <person name="Hutchinson M.I."/>
            <person name="Powell A.J."/>
            <person name="Barry K."/>
            <person name="Miller A.N."/>
            <person name="Grigoriev I.V."/>
            <person name="Debuchy R."/>
            <person name="Gladieux P."/>
            <person name="Hiltunen Thoren M."/>
            <person name="Johannesson H."/>
        </authorList>
    </citation>
    <scope>NUCLEOTIDE SEQUENCE</scope>
    <source>
        <strain evidence="6">FGSC 1904</strain>
    </source>
</reference>
<proteinExistence type="predicted"/>
<evidence type="ECO:0000313" key="6">
    <source>
        <dbReference type="EMBL" id="KAK3392145.1"/>
    </source>
</evidence>
<feature type="transmembrane region" description="Helical" evidence="4">
    <location>
        <begin position="572"/>
        <end position="593"/>
    </location>
</feature>
<dbReference type="InterPro" id="IPR049326">
    <property type="entry name" value="Rhodopsin_dom_fungi"/>
</dbReference>
<feature type="compositionally biased region" description="Basic and acidic residues" evidence="3">
    <location>
        <begin position="1033"/>
        <end position="1055"/>
    </location>
</feature>
<keyword evidence="4" id="KW-0812">Transmembrane</keyword>
<feature type="transmembrane region" description="Helical" evidence="4">
    <location>
        <begin position="663"/>
        <end position="681"/>
    </location>
</feature>
<keyword evidence="7" id="KW-1185">Reference proteome</keyword>
<feature type="transmembrane region" description="Helical" evidence="4">
    <location>
        <begin position="211"/>
        <end position="232"/>
    </location>
</feature>
<sequence length="1071" mass="119498">MDAHHYYNQDVPDRGPAVFVVTIVTICLSTLFVAARMVSRIGIVRRVGWDDYIIVLAWLISMFLSLTIAMATRRGLGRHDENIDRQYLPGLRMCEYVFSILYNPALMATKTSILVFYLRLAKNTQKVLRMASWAVLVVVNVAGTILTFMNIFQCTPMRAAWDITIEASKCLPLLTEFICSAPVNIVTDLAILALPIPVLTGMRLPPRQKTILIFTFALGIFVTVVDVVRIYYLQQAVGMVPVNPSDNPSAIYGQSSNFPWNASLSLMWSAVEVNVGIICGCIPTLKPLIIRILPAMIIDPDGTRSSTRDSAQIDAVIKQDNSDSSQPITSSTINDSYTSAPQPPEQAHIHQERDRLSEEISIRDFLSASAVNEIPAPESRTPTLPDRRRISSVPSAQENSIYFGFVEMKKPKSMVKSSVSESFKYCTIVSILFFLWGFSYGLLNTLNNVVADVAQMTTAQALGLTSVYFGGGYLLGPLLVGGWLLCHDEHRRFRRRRRGDIEPIGGFKATFIVGLLIYGVGTIMFWPGAVLTAYGGFMASSFVVGFGLAVLETAANPFLVLCGPPEYADMRLLLAQGVQAIGAVLSGVLANNVFFHKIEARRHSPTTLLDVQWTYLTITLLCVLLALFFYYSPLPEVTDRELGRLSDRLPVDPKKRSIGGLSLRTWCIILAVVSQWFYVAAQENMSVFFTRLMTAFSETHEEYPNSRPEGFAMSTLNYLVVAHTAFAISRFIAAYLCYLHIHHPTHRFIPTPRTILSVCAFLSTIFVLLTVVYRPASNPNLMAVPIILFFFFEGPIWPLIFSLGLRGQGKRTKQTAAWLTMGGSGPAFWPFVSYAILQRGGSIQTSFIVVIVLMAITMVYPIFLTVVRDAREMSDHVLISTPSGQNRRRSNGDIETCPNSPGAGGIRGLSLTDRRGSENPMSLDQIIMNRQRERIKAAERAARAENGGVLKRLSRTLGIADVIEDKKEKRKSQQQMQQQQQEGKRQTQEVQFEKQTWGKSSGEDEHEPRKASSTGPEGRQAGHLSEDEQGPEQGRHEDEVRRDPNPTPEWERQKAPWELPQLELDTRILDD</sequence>
<evidence type="ECO:0000259" key="5">
    <source>
        <dbReference type="Pfam" id="PF20684"/>
    </source>
</evidence>
<dbReference type="Pfam" id="PF07690">
    <property type="entry name" value="MFS_1"/>
    <property type="match status" value="1"/>
</dbReference>
<feature type="transmembrane region" description="Helical" evidence="4">
    <location>
        <begin position="613"/>
        <end position="631"/>
    </location>
</feature>
<dbReference type="Gene3D" id="1.20.1250.20">
    <property type="entry name" value="MFS general substrate transporter like domains"/>
    <property type="match status" value="2"/>
</dbReference>
<dbReference type="PANTHER" id="PTHR43702">
    <property type="entry name" value="L-FUCOSE-PROTON SYMPORTER"/>
    <property type="match status" value="1"/>
</dbReference>
<comment type="subcellular location">
    <subcellularLocation>
        <location evidence="1">Cell inner membrane</location>
        <topology evidence="1">Multi-pass membrane protein</topology>
    </subcellularLocation>
</comment>
<feature type="transmembrane region" description="Helical" evidence="4">
    <location>
        <begin position="718"/>
        <end position="741"/>
    </location>
</feature>
<feature type="transmembrane region" description="Helical" evidence="4">
    <location>
        <begin position="51"/>
        <end position="71"/>
    </location>
</feature>
<feature type="region of interest" description="Disordered" evidence="3">
    <location>
        <begin position="968"/>
        <end position="1071"/>
    </location>
</feature>
<feature type="transmembrane region" description="Helical" evidence="4">
    <location>
        <begin position="782"/>
        <end position="805"/>
    </location>
</feature>
<dbReference type="EMBL" id="JAUTDP010000012">
    <property type="protein sequence ID" value="KAK3392145.1"/>
    <property type="molecule type" value="Genomic_DNA"/>
</dbReference>
<feature type="transmembrane region" description="Helical" evidence="4">
    <location>
        <begin position="817"/>
        <end position="837"/>
    </location>
</feature>
<keyword evidence="4" id="KW-1133">Transmembrane helix</keyword>
<keyword evidence="2" id="KW-1003">Cell membrane</keyword>
<feature type="transmembrane region" description="Helical" evidence="4">
    <location>
        <begin position="422"/>
        <end position="443"/>
    </location>
</feature>
<protein>
    <submittedName>
        <fullName evidence="6">Major facilitator superfamily domain-containing protein</fullName>
    </submittedName>
</protein>
<gene>
    <name evidence="6" type="ORF">B0T20DRAFT_75205</name>
</gene>
<evidence type="ECO:0000256" key="4">
    <source>
        <dbReference type="SAM" id="Phobius"/>
    </source>
</evidence>
<name>A0AAE0P373_SORBR</name>
<feature type="transmembrane region" description="Helical" evidence="4">
    <location>
        <begin position="753"/>
        <end position="776"/>
    </location>
</feature>
<feature type="transmembrane region" description="Helical" evidence="4">
    <location>
        <begin position="843"/>
        <end position="867"/>
    </location>
</feature>
<keyword evidence="4" id="KW-0472">Membrane</keyword>
<dbReference type="Pfam" id="PF20684">
    <property type="entry name" value="Fung_rhodopsin"/>
    <property type="match status" value="1"/>
</dbReference>
<dbReference type="InterPro" id="IPR050375">
    <property type="entry name" value="MFS_TsgA-like"/>
</dbReference>
<feature type="region of interest" description="Disordered" evidence="3">
    <location>
        <begin position="880"/>
        <end position="922"/>
    </location>
</feature>
<feature type="region of interest" description="Disordered" evidence="3">
    <location>
        <begin position="317"/>
        <end position="353"/>
    </location>
</feature>
<organism evidence="6 7">
    <name type="scientific">Sordaria brevicollis</name>
    <dbReference type="NCBI Taxonomy" id="83679"/>
    <lineage>
        <taxon>Eukaryota</taxon>
        <taxon>Fungi</taxon>
        <taxon>Dikarya</taxon>
        <taxon>Ascomycota</taxon>
        <taxon>Pezizomycotina</taxon>
        <taxon>Sordariomycetes</taxon>
        <taxon>Sordariomycetidae</taxon>
        <taxon>Sordariales</taxon>
        <taxon>Sordariaceae</taxon>
        <taxon>Sordaria</taxon>
    </lineage>
</organism>
<accession>A0AAE0P373</accession>
<reference evidence="6" key="2">
    <citation type="submission" date="2023-07" db="EMBL/GenBank/DDBJ databases">
        <authorList>
            <consortium name="Lawrence Berkeley National Laboratory"/>
            <person name="Haridas S."/>
            <person name="Hensen N."/>
            <person name="Bonometti L."/>
            <person name="Westerberg I."/>
            <person name="Brannstrom I.O."/>
            <person name="Guillou S."/>
            <person name="Cros-Aarteil S."/>
            <person name="Calhoun S."/>
            <person name="Kuo A."/>
            <person name="Mondo S."/>
            <person name="Pangilinan J."/>
            <person name="Riley R."/>
            <person name="LaButti K."/>
            <person name="Andreopoulos B."/>
            <person name="Lipzen A."/>
            <person name="Chen C."/>
            <person name="Yanf M."/>
            <person name="Daum C."/>
            <person name="Ng V."/>
            <person name="Clum A."/>
            <person name="Steindorff A."/>
            <person name="Ohm R."/>
            <person name="Martin F."/>
            <person name="Silar P."/>
            <person name="Natvig D."/>
            <person name="Lalanne C."/>
            <person name="Gautier V."/>
            <person name="Ament-velasquez S.L."/>
            <person name="Kruys A."/>
            <person name="Hutchinson M.I."/>
            <person name="Powell A.J."/>
            <person name="Barry K."/>
            <person name="Miller A.N."/>
            <person name="Grigoriev I.V."/>
            <person name="Debuchy R."/>
            <person name="Gladieux P."/>
            <person name="Thoren M.H."/>
            <person name="Johannesson H."/>
        </authorList>
    </citation>
    <scope>NUCLEOTIDE SEQUENCE</scope>
    <source>
        <strain evidence="6">FGSC 1904</strain>
    </source>
</reference>
<feature type="compositionally biased region" description="Basic and acidic residues" evidence="3">
    <location>
        <begin position="1001"/>
        <end position="1010"/>
    </location>
</feature>
<feature type="transmembrane region" description="Helical" evidence="4">
    <location>
        <begin position="507"/>
        <end position="526"/>
    </location>
</feature>
<feature type="transmembrane region" description="Helical" evidence="4">
    <location>
        <begin position="96"/>
        <end position="118"/>
    </location>
</feature>
<dbReference type="GO" id="GO:0022857">
    <property type="term" value="F:transmembrane transporter activity"/>
    <property type="evidence" value="ECO:0007669"/>
    <property type="project" value="InterPro"/>
</dbReference>
<dbReference type="AlphaFoldDB" id="A0AAE0P373"/>
<feature type="transmembrane region" description="Helical" evidence="4">
    <location>
        <begin position="17"/>
        <end position="39"/>
    </location>
</feature>
<dbReference type="PANTHER" id="PTHR43702:SF13">
    <property type="entry name" value="MONOSACCHARIDE TRANSPORTER, PUTATIVE (AFU_ORTHOLOGUE AFUA_4G06630)-RELATED"/>
    <property type="match status" value="1"/>
</dbReference>
<comment type="caution">
    <text evidence="6">The sequence shown here is derived from an EMBL/GenBank/DDBJ whole genome shotgun (WGS) entry which is preliminary data.</text>
</comment>